<dbReference type="SUPFAM" id="SSF117782">
    <property type="entry name" value="YbjQ-like"/>
    <property type="match status" value="1"/>
</dbReference>
<dbReference type="EMBL" id="SHKY01000001">
    <property type="protein sequence ID" value="RZU52464.1"/>
    <property type="molecule type" value="Genomic_DNA"/>
</dbReference>
<dbReference type="OrthoDB" id="9796448at2"/>
<accession>A0A4Q7ZP32</accession>
<evidence type="ECO:0000313" key="3">
    <source>
        <dbReference type="Proteomes" id="UP000292564"/>
    </source>
</evidence>
<name>A0A4Q7ZP32_9ACTN</name>
<dbReference type="Proteomes" id="UP000292564">
    <property type="component" value="Unassembled WGS sequence"/>
</dbReference>
<gene>
    <name evidence="2" type="ORF">EV385_4328</name>
</gene>
<organism evidence="2 3">
    <name type="scientific">Krasilnikovia cinnamomea</name>
    <dbReference type="NCBI Taxonomy" id="349313"/>
    <lineage>
        <taxon>Bacteria</taxon>
        <taxon>Bacillati</taxon>
        <taxon>Actinomycetota</taxon>
        <taxon>Actinomycetes</taxon>
        <taxon>Micromonosporales</taxon>
        <taxon>Micromonosporaceae</taxon>
        <taxon>Krasilnikovia</taxon>
    </lineage>
</organism>
<evidence type="ECO:0000256" key="1">
    <source>
        <dbReference type="ARBA" id="ARBA00010751"/>
    </source>
</evidence>
<comment type="similarity">
    <text evidence="1">Belongs to the UPF0145 family.</text>
</comment>
<sequence>MLIVTLPSIPGYDTRLTLGPVLAEALPQQPNLAEHYKMAFDALNSRQILNIQAMREQAMQDVLRQAAQRGANAVLGLCFNGLQIYATLPVTLM</sequence>
<protein>
    <submittedName>
        <fullName evidence="2">Uncharacterized protein YbjQ (UPF0145 family)</fullName>
    </submittedName>
</protein>
<dbReference type="InterPro" id="IPR035439">
    <property type="entry name" value="UPF0145_dom_sf"/>
</dbReference>
<dbReference type="InterPro" id="IPR002765">
    <property type="entry name" value="UPF0145_YbjQ-like"/>
</dbReference>
<proteinExistence type="inferred from homology"/>
<comment type="caution">
    <text evidence="2">The sequence shown here is derived from an EMBL/GenBank/DDBJ whole genome shotgun (WGS) entry which is preliminary data.</text>
</comment>
<evidence type="ECO:0000313" key="2">
    <source>
        <dbReference type="EMBL" id="RZU52464.1"/>
    </source>
</evidence>
<dbReference type="Gene3D" id="3.30.110.70">
    <property type="entry name" value="Hypothetical protein apc22750. Chain B"/>
    <property type="match status" value="1"/>
</dbReference>
<dbReference type="RefSeq" id="WP_130511072.1">
    <property type="nucleotide sequence ID" value="NZ_SHKY01000001.1"/>
</dbReference>
<keyword evidence="3" id="KW-1185">Reference proteome</keyword>
<dbReference type="AlphaFoldDB" id="A0A4Q7ZP32"/>
<dbReference type="Pfam" id="PF01906">
    <property type="entry name" value="YbjQ_1"/>
    <property type="match status" value="1"/>
</dbReference>
<reference evidence="2 3" key="1">
    <citation type="submission" date="2019-02" db="EMBL/GenBank/DDBJ databases">
        <title>Sequencing the genomes of 1000 actinobacteria strains.</title>
        <authorList>
            <person name="Klenk H.-P."/>
        </authorList>
    </citation>
    <scope>NUCLEOTIDE SEQUENCE [LARGE SCALE GENOMIC DNA]</scope>
    <source>
        <strain evidence="2 3">DSM 45162</strain>
    </source>
</reference>